<feature type="domain" description="Mce/MlaD" evidence="1">
    <location>
        <begin position="39"/>
        <end position="132"/>
    </location>
</feature>
<organism evidence="2 3">
    <name type="scientific">Aquabacterium olei</name>
    <dbReference type="NCBI Taxonomy" id="1296669"/>
    <lineage>
        <taxon>Bacteria</taxon>
        <taxon>Pseudomonadati</taxon>
        <taxon>Pseudomonadota</taxon>
        <taxon>Betaproteobacteria</taxon>
        <taxon>Burkholderiales</taxon>
        <taxon>Aquabacterium</taxon>
    </lineage>
</organism>
<proteinExistence type="predicted"/>
<dbReference type="Pfam" id="PF02470">
    <property type="entry name" value="MlaD"/>
    <property type="match status" value="1"/>
</dbReference>
<sequence>MKRHALLTGVFVAGAIVLVVATVLLLGSGGLFGQSLRAVVYFEGSVRGLYIGAPVTFRGVKVGEVDDIDIDVDPATLATRIPVGLTIRAGSIRIGGQEGKRLNSIPDLVQRGLRARLVLQSVVTGQTGIDLDLKPGTPARLLSRGRSRVPEIPAARDRLDALLEQLTTLPLNDLLGDVRRTMASLNEALRTTQAGVDRASQQLVRTAEQAERTLAVGSGALEAVQQQTRSTLAAVETLSRTSEQVLKQTAPDLQQSLRSAREAADAARVAMGQVAELSAPGAPVRADLEGAMRDLALSARNLRALSERLKRKPNALIFGGDREP</sequence>
<dbReference type="PANTHER" id="PTHR33371:SF4">
    <property type="entry name" value="INTERMEMBRANE PHOSPHOLIPID TRANSPORT SYSTEM BINDING PROTEIN MLAD"/>
    <property type="match status" value="1"/>
</dbReference>
<dbReference type="InterPro" id="IPR052336">
    <property type="entry name" value="MlaD_Phospholipid_Transporter"/>
</dbReference>
<name>A0A2U8FRE5_9BURK</name>
<evidence type="ECO:0000313" key="2">
    <source>
        <dbReference type="EMBL" id="AWI53589.1"/>
    </source>
</evidence>
<dbReference type="RefSeq" id="WP_109036589.1">
    <property type="nucleotide sequence ID" value="NZ_CP029210.1"/>
</dbReference>
<dbReference type="EMBL" id="CP029210">
    <property type="protein sequence ID" value="AWI53589.1"/>
    <property type="molecule type" value="Genomic_DNA"/>
</dbReference>
<dbReference type="OrthoDB" id="9806984at2"/>
<dbReference type="KEGG" id="aon:DEH84_09200"/>
<reference evidence="2 3" key="1">
    <citation type="submission" date="2018-05" db="EMBL/GenBank/DDBJ databases">
        <title>complete genome sequence of Aquabacterium olei NBRC 110486.</title>
        <authorList>
            <person name="Tang B."/>
            <person name="Chang J."/>
            <person name="Zhang L."/>
            <person name="Yang H."/>
        </authorList>
    </citation>
    <scope>NUCLEOTIDE SEQUENCE [LARGE SCALE GENOMIC DNA]</scope>
    <source>
        <strain evidence="2 3">NBRC 110486</strain>
    </source>
</reference>
<gene>
    <name evidence="2" type="ORF">DEH84_09200</name>
</gene>
<dbReference type="Gene3D" id="1.10.287.950">
    <property type="entry name" value="Methyl-accepting chemotaxis protein"/>
    <property type="match status" value="1"/>
</dbReference>
<protein>
    <recommendedName>
        <fullName evidence="1">Mce/MlaD domain-containing protein</fullName>
    </recommendedName>
</protein>
<evidence type="ECO:0000259" key="1">
    <source>
        <dbReference type="Pfam" id="PF02470"/>
    </source>
</evidence>
<dbReference type="AlphaFoldDB" id="A0A2U8FRE5"/>
<accession>A0A2U8FRE5</accession>
<dbReference type="Proteomes" id="UP000244892">
    <property type="component" value="Chromosome"/>
</dbReference>
<keyword evidence="3" id="KW-1185">Reference proteome</keyword>
<evidence type="ECO:0000313" key="3">
    <source>
        <dbReference type="Proteomes" id="UP000244892"/>
    </source>
</evidence>
<dbReference type="InterPro" id="IPR003399">
    <property type="entry name" value="Mce/MlaD"/>
</dbReference>
<dbReference type="PANTHER" id="PTHR33371">
    <property type="entry name" value="INTERMEMBRANE PHOSPHOLIPID TRANSPORT SYSTEM BINDING PROTEIN MLAD-RELATED"/>
    <property type="match status" value="1"/>
</dbReference>